<sequence length="388" mass="43854">MLRKIVASLLLFAMTSMLPVCAFAKTAIGLWVECQGSENSLGSKSSIDAMLADSRSMGVTDLFIQVHRGNRSWCKSAYSDQSPYNQFLAKEGFDPTAYIIKNAHQSGIKVHLWMNTFRILKNTDAPIIQALGTKILTRDGKKTLILDYPAEDLPDGSYWLDPGDLDVQEYLVKLVQDIMSNYPEADGVHLDFIRYPYRIPFYPGSQWAGGKSFGYGVDSVSRFQAATGLNPFEMELTRDNAQKWDDWKREQVNAFVRKIYAVTVPAKKQLSIAGICWADRAYLSAYQDWRGWLKEGIVDFVATMNYSIDTKFAYYLSREAIVSREKKQVMVGLGAYLLSDDPDSLARQMDDAVNLGTDGIIIFSYDSIKPLNRMKSMIAEKARSYNRQ</sequence>
<dbReference type="PANTHER" id="PTHR43405">
    <property type="entry name" value="GLYCOSYL HYDROLASE DIGH"/>
    <property type="match status" value="1"/>
</dbReference>
<dbReference type="InterPro" id="IPR003790">
    <property type="entry name" value="GHL10"/>
</dbReference>
<feature type="signal peptide" evidence="2">
    <location>
        <begin position="1"/>
        <end position="22"/>
    </location>
</feature>
<proteinExistence type="predicted"/>
<comment type="caution">
    <text evidence="4">The sequence shown here is derived from an EMBL/GenBank/DDBJ whole genome shotgun (WGS) entry which is preliminary data.</text>
</comment>
<dbReference type="InterPro" id="IPR052177">
    <property type="entry name" value="Divisome_Glycosyl_Hydrolase"/>
</dbReference>
<organism evidence="4 5">
    <name type="scientific">Candidatus Auribacter fodinae</name>
    <dbReference type="NCBI Taxonomy" id="2093366"/>
    <lineage>
        <taxon>Bacteria</taxon>
        <taxon>Pseudomonadati</taxon>
        <taxon>Candidatus Auribacterota</taxon>
        <taxon>Candidatus Auribacteria</taxon>
        <taxon>Candidatus Auribacterales</taxon>
        <taxon>Candidatus Auribacteraceae</taxon>
        <taxon>Candidatus Auribacter</taxon>
    </lineage>
</organism>
<name>A0A3A4R5P7_9BACT</name>
<dbReference type="Proteomes" id="UP000266426">
    <property type="component" value="Unassembled WGS sequence"/>
</dbReference>
<protein>
    <recommendedName>
        <fullName evidence="3">Glycosyl hydrolase-like 10 domain-containing protein</fullName>
    </recommendedName>
</protein>
<dbReference type="EMBL" id="QZJZ01000010">
    <property type="protein sequence ID" value="RJP61651.1"/>
    <property type="molecule type" value="Genomic_DNA"/>
</dbReference>
<dbReference type="SUPFAM" id="SSF51445">
    <property type="entry name" value="(Trans)glycosidases"/>
    <property type="match status" value="1"/>
</dbReference>
<dbReference type="AlphaFoldDB" id="A0A3A4R5P7"/>
<reference evidence="4 5" key="1">
    <citation type="journal article" date="2017" name="ISME J.">
        <title>Energy and carbon metabolisms in a deep terrestrial subsurface fluid microbial community.</title>
        <authorList>
            <person name="Momper L."/>
            <person name="Jungbluth S.P."/>
            <person name="Lee M.D."/>
            <person name="Amend J.P."/>
        </authorList>
    </citation>
    <scope>NUCLEOTIDE SEQUENCE [LARGE SCALE GENOMIC DNA]</scope>
    <source>
        <strain evidence="4">SURF_26</strain>
    </source>
</reference>
<dbReference type="Pfam" id="PF02638">
    <property type="entry name" value="GHL10"/>
    <property type="match status" value="1"/>
</dbReference>
<dbReference type="PANTHER" id="PTHR43405:SF1">
    <property type="entry name" value="GLYCOSYL HYDROLASE DIGH"/>
    <property type="match status" value="1"/>
</dbReference>
<evidence type="ECO:0000256" key="1">
    <source>
        <dbReference type="ARBA" id="ARBA00022729"/>
    </source>
</evidence>
<gene>
    <name evidence="4" type="ORF">C4541_01240</name>
</gene>
<dbReference type="Gene3D" id="3.20.20.80">
    <property type="entry name" value="Glycosidases"/>
    <property type="match status" value="1"/>
</dbReference>
<feature type="chain" id="PRO_5017379493" description="Glycosyl hydrolase-like 10 domain-containing protein" evidence="2">
    <location>
        <begin position="23"/>
        <end position="388"/>
    </location>
</feature>
<feature type="domain" description="Glycosyl hydrolase-like 10" evidence="3">
    <location>
        <begin position="38"/>
        <end position="332"/>
    </location>
</feature>
<evidence type="ECO:0000256" key="2">
    <source>
        <dbReference type="SAM" id="SignalP"/>
    </source>
</evidence>
<evidence type="ECO:0000259" key="3">
    <source>
        <dbReference type="Pfam" id="PF02638"/>
    </source>
</evidence>
<dbReference type="InterPro" id="IPR017853">
    <property type="entry name" value="GH"/>
</dbReference>
<keyword evidence="1 2" id="KW-0732">Signal</keyword>
<accession>A0A3A4R5P7</accession>
<evidence type="ECO:0000313" key="4">
    <source>
        <dbReference type="EMBL" id="RJP61651.1"/>
    </source>
</evidence>
<evidence type="ECO:0000313" key="5">
    <source>
        <dbReference type="Proteomes" id="UP000266426"/>
    </source>
</evidence>